<dbReference type="OrthoDB" id="5207784at2759"/>
<proteinExistence type="predicted"/>
<accession>A0A9P5LJY0</accession>
<evidence type="ECO:0000313" key="3">
    <source>
        <dbReference type="Proteomes" id="UP000722485"/>
    </source>
</evidence>
<comment type="caution">
    <text evidence="2">The sequence shown here is derived from an EMBL/GenBank/DDBJ whole genome shotgun (WGS) entry which is preliminary data.</text>
</comment>
<gene>
    <name evidence="2" type="ORF">G7Z17_g1643</name>
</gene>
<name>A0A9P5LJY0_9HYPO</name>
<keyword evidence="3" id="KW-1185">Reference proteome</keyword>
<feature type="region of interest" description="Disordered" evidence="1">
    <location>
        <begin position="1"/>
        <end position="25"/>
    </location>
</feature>
<dbReference type="EMBL" id="JAANBB010000014">
    <property type="protein sequence ID" value="KAF7556146.1"/>
    <property type="molecule type" value="Genomic_DNA"/>
</dbReference>
<evidence type="ECO:0000313" key="2">
    <source>
        <dbReference type="EMBL" id="KAF7556146.1"/>
    </source>
</evidence>
<reference evidence="2" key="1">
    <citation type="submission" date="2020-03" db="EMBL/GenBank/DDBJ databases">
        <title>Draft Genome Sequence of Cylindrodendrum hubeiense.</title>
        <authorList>
            <person name="Buettner E."/>
            <person name="Kellner H."/>
        </authorList>
    </citation>
    <scope>NUCLEOTIDE SEQUENCE</scope>
    <source>
        <strain evidence="2">IHI 201604</strain>
    </source>
</reference>
<dbReference type="Proteomes" id="UP000722485">
    <property type="component" value="Unassembled WGS sequence"/>
</dbReference>
<protein>
    <submittedName>
        <fullName evidence="2">Uncharacterized protein</fullName>
    </submittedName>
</protein>
<organism evidence="2 3">
    <name type="scientific">Cylindrodendrum hubeiense</name>
    <dbReference type="NCBI Taxonomy" id="595255"/>
    <lineage>
        <taxon>Eukaryota</taxon>
        <taxon>Fungi</taxon>
        <taxon>Dikarya</taxon>
        <taxon>Ascomycota</taxon>
        <taxon>Pezizomycotina</taxon>
        <taxon>Sordariomycetes</taxon>
        <taxon>Hypocreomycetidae</taxon>
        <taxon>Hypocreales</taxon>
        <taxon>Nectriaceae</taxon>
        <taxon>Cylindrodendrum</taxon>
    </lineage>
</organism>
<dbReference type="AlphaFoldDB" id="A0A9P5LJY0"/>
<evidence type="ECO:0000256" key="1">
    <source>
        <dbReference type="SAM" id="MobiDB-lite"/>
    </source>
</evidence>
<sequence length="260" mass="28403">METDSKTYDLLPPYEPDDGPSSNALEPTVLVLAGQSIHAETATSAPLYQMSRSVISPTPKQDGTSVTFERIEHSVPEKVEGTASAKPRTQLLFYLAHPVNAEYRKDTPAYFITAASPQMVGNIVFETSKSVIQKTEFKALLSANRTASDKPLFDEKAEPLFNIKPKWKGGGHKWTGPDGTQVALEEGKGAEHKLAITAPMEREMRDALVAMWVLRLWHDTAETRQAKREVLESMTPISAYSDMKLAKRAGALSGIAGGAC</sequence>